<dbReference type="Proteomes" id="UP000296733">
    <property type="component" value="Plasmid unnamed2"/>
</dbReference>
<reference evidence="4 7" key="2">
    <citation type="journal article" date="2019" name="Nat. Commun.">
        <title>A new type of DNA phosphorothioation-based antiviral system in archaea.</title>
        <authorList>
            <person name="Xiong L."/>
            <person name="Liu S."/>
            <person name="Chen S."/>
            <person name="Xiao Y."/>
            <person name="Zhu B."/>
            <person name="Gao Y."/>
            <person name="Zhang Y."/>
            <person name="Chen B."/>
            <person name="Luo J."/>
            <person name="Deng Z."/>
            <person name="Chen X."/>
            <person name="Wang L."/>
            <person name="Chen S."/>
        </authorList>
    </citation>
    <scope>NUCLEOTIDE SEQUENCE [LARGE SCALE GENOMIC DNA]</scope>
    <source>
        <strain evidence="4 7">CGMCC 1.10331</strain>
        <plasmid evidence="4 7">unnamed2</plasmid>
    </source>
</reference>
<sequence length="194" mass="20484">MDVNGTKHIVALCGSQRDGSRTRHALEQALGAAETKGATTDLVDLSTLDLPVFDPDQSDTGDAKKLRQLVRSADGVLLGSPVYHGSYSSVLKTAIDYCGFDEFEETTVGLLVVAGGGFPTPALEHLRSVARSLNAWVLPHQVAIPNAHSTFEAGELTDEALVQRVEALGTEIVDYAGVESYPESTTACAVPTAD</sequence>
<dbReference type="PANTHER" id="PTHR30543:SF21">
    <property type="entry name" value="NAD(P)H-DEPENDENT FMN REDUCTASE LOT6"/>
    <property type="match status" value="1"/>
</dbReference>
<geneLocation type="plasmid" evidence="4">
    <name>unnamed2</name>
</geneLocation>
<evidence type="ECO:0000259" key="3">
    <source>
        <dbReference type="Pfam" id="PF03358"/>
    </source>
</evidence>
<feature type="domain" description="NADPH-dependent FMN reductase-like" evidence="3">
    <location>
        <begin position="9"/>
        <end position="148"/>
    </location>
</feature>
<organism evidence="5 6">
    <name type="scientific">Halobellus limi</name>
    <dbReference type="NCBI Taxonomy" id="699433"/>
    <lineage>
        <taxon>Archaea</taxon>
        <taxon>Methanobacteriati</taxon>
        <taxon>Methanobacteriota</taxon>
        <taxon>Stenosarchaea group</taxon>
        <taxon>Halobacteria</taxon>
        <taxon>Halobacteriales</taxon>
        <taxon>Haloferacaceae</taxon>
        <taxon>Halobellus</taxon>
    </lineage>
</organism>
<protein>
    <submittedName>
        <fullName evidence="5">NAD(P)H-dependent FMN reductase</fullName>
    </submittedName>
    <submittedName>
        <fullName evidence="4">NADPH-dependent oxidoreductase</fullName>
    </submittedName>
</protein>
<dbReference type="Pfam" id="PF03358">
    <property type="entry name" value="FMN_red"/>
    <property type="match status" value="1"/>
</dbReference>
<comment type="cofactor">
    <cofactor evidence="1">
        <name>[4Fe-4S] cluster</name>
        <dbReference type="ChEBI" id="CHEBI:49883"/>
    </cofactor>
</comment>
<dbReference type="GeneID" id="39859713"/>
<dbReference type="InterPro" id="IPR005025">
    <property type="entry name" value="FMN_Rdtase-like_dom"/>
</dbReference>
<dbReference type="GO" id="GO:0010181">
    <property type="term" value="F:FMN binding"/>
    <property type="evidence" value="ECO:0007669"/>
    <property type="project" value="TreeGrafter"/>
</dbReference>
<dbReference type="EMBL" id="CP031313">
    <property type="protein sequence ID" value="QCC49501.1"/>
    <property type="molecule type" value="Genomic_DNA"/>
</dbReference>
<dbReference type="InterPro" id="IPR029039">
    <property type="entry name" value="Flavoprotein-like_sf"/>
</dbReference>
<dbReference type="PANTHER" id="PTHR30543">
    <property type="entry name" value="CHROMATE REDUCTASE"/>
    <property type="match status" value="1"/>
</dbReference>
<gene>
    <name evidence="4" type="ORF">DV707_16460</name>
    <name evidence="5" type="ORF">SAMN04488133_2974</name>
</gene>
<dbReference type="KEGG" id="hlm:DV707_16460"/>
<reference evidence="5 6" key="1">
    <citation type="submission" date="2016-10" db="EMBL/GenBank/DDBJ databases">
        <authorList>
            <person name="de Groot N.N."/>
        </authorList>
    </citation>
    <scope>NUCLEOTIDE SEQUENCE [LARGE SCALE GENOMIC DNA]</scope>
    <source>
        <strain evidence="5 6">CGMCC 1.10331</strain>
    </source>
</reference>
<evidence type="ECO:0000256" key="2">
    <source>
        <dbReference type="ARBA" id="ARBA00038292"/>
    </source>
</evidence>
<evidence type="ECO:0000313" key="6">
    <source>
        <dbReference type="Proteomes" id="UP000236740"/>
    </source>
</evidence>
<comment type="similarity">
    <text evidence="2">Belongs to the SsuE family. Isf subfamily.</text>
</comment>
<proteinExistence type="inferred from homology"/>
<accession>A0A1H6BRX2</accession>
<dbReference type="Gene3D" id="3.40.50.360">
    <property type="match status" value="1"/>
</dbReference>
<dbReference type="RefSeq" id="WP_103992729.1">
    <property type="nucleotide sequence ID" value="NZ_CP031313.1"/>
</dbReference>
<dbReference type="SUPFAM" id="SSF52218">
    <property type="entry name" value="Flavoproteins"/>
    <property type="match status" value="1"/>
</dbReference>
<dbReference type="GO" id="GO:0016491">
    <property type="term" value="F:oxidoreductase activity"/>
    <property type="evidence" value="ECO:0007669"/>
    <property type="project" value="InterPro"/>
</dbReference>
<keyword evidence="4" id="KW-0614">Plasmid</keyword>
<dbReference type="Proteomes" id="UP000236740">
    <property type="component" value="Unassembled WGS sequence"/>
</dbReference>
<dbReference type="InterPro" id="IPR050712">
    <property type="entry name" value="NAD(P)H-dep_reductase"/>
</dbReference>
<evidence type="ECO:0000313" key="7">
    <source>
        <dbReference type="Proteomes" id="UP000296733"/>
    </source>
</evidence>
<dbReference type="GO" id="GO:0005829">
    <property type="term" value="C:cytosol"/>
    <property type="evidence" value="ECO:0007669"/>
    <property type="project" value="TreeGrafter"/>
</dbReference>
<dbReference type="EMBL" id="FNVN01000005">
    <property type="protein sequence ID" value="SEG63448.1"/>
    <property type="molecule type" value="Genomic_DNA"/>
</dbReference>
<evidence type="ECO:0000256" key="1">
    <source>
        <dbReference type="ARBA" id="ARBA00001966"/>
    </source>
</evidence>
<evidence type="ECO:0000313" key="5">
    <source>
        <dbReference type="EMBL" id="SEG63448.1"/>
    </source>
</evidence>
<keyword evidence="6" id="KW-1185">Reference proteome</keyword>
<dbReference type="OrthoDB" id="9059at2157"/>
<dbReference type="AlphaFoldDB" id="A0A1H6BRX2"/>
<name>A0A1H6BRX2_9EURY</name>
<evidence type="ECO:0000313" key="4">
    <source>
        <dbReference type="EMBL" id="QCC49501.1"/>
    </source>
</evidence>